<evidence type="ECO:0000256" key="10">
    <source>
        <dbReference type="ARBA" id="ARBA00023136"/>
    </source>
</evidence>
<dbReference type="Gene3D" id="3.40.50.11660">
    <property type="entry name" value="Glycosyl transferase family 10, C-terminal domain"/>
    <property type="match status" value="1"/>
</dbReference>
<reference evidence="16" key="1">
    <citation type="submission" date="2025-08" db="UniProtKB">
        <authorList>
            <consortium name="RefSeq"/>
        </authorList>
    </citation>
    <scope>IDENTIFICATION</scope>
    <source>
        <tissue evidence="16">Whole organism</tissue>
    </source>
</reference>
<keyword evidence="7" id="KW-0735">Signal-anchor</keyword>
<keyword evidence="8 12" id="KW-1133">Transmembrane helix</keyword>
<dbReference type="InterPro" id="IPR001503">
    <property type="entry name" value="Glyco_trans_10"/>
</dbReference>
<dbReference type="UniPathway" id="UPA00378"/>
<dbReference type="InterPro" id="IPR038577">
    <property type="entry name" value="GT10-like_C_sf"/>
</dbReference>
<dbReference type="PANTHER" id="PTHR48438:SF1">
    <property type="entry name" value="ALPHA-(1,3)-FUCOSYLTRANSFERASE C-RELATED"/>
    <property type="match status" value="1"/>
</dbReference>
<keyword evidence="10 12" id="KW-0472">Membrane</keyword>
<evidence type="ECO:0000313" key="15">
    <source>
        <dbReference type="Proteomes" id="UP000694843"/>
    </source>
</evidence>
<dbReference type="InterPro" id="IPR055270">
    <property type="entry name" value="Glyco_tran_10_C"/>
</dbReference>
<keyword evidence="15" id="KW-1185">Reference proteome</keyword>
<gene>
    <name evidence="16" type="primary">LOC108671248</name>
</gene>
<dbReference type="OrthoDB" id="427096at2759"/>
<keyword evidence="5 12" id="KW-0808">Transferase</keyword>
<evidence type="ECO:0000256" key="5">
    <source>
        <dbReference type="ARBA" id="ARBA00022679"/>
    </source>
</evidence>
<dbReference type="Pfam" id="PF00852">
    <property type="entry name" value="Glyco_transf_10"/>
    <property type="match status" value="1"/>
</dbReference>
<dbReference type="GO" id="GO:0032580">
    <property type="term" value="C:Golgi cisterna membrane"/>
    <property type="evidence" value="ECO:0007669"/>
    <property type="project" value="UniProtKB-SubCell"/>
</dbReference>
<dbReference type="EC" id="2.4.1.-" evidence="12"/>
<evidence type="ECO:0000256" key="1">
    <source>
        <dbReference type="ARBA" id="ARBA00004447"/>
    </source>
</evidence>
<evidence type="ECO:0000256" key="8">
    <source>
        <dbReference type="ARBA" id="ARBA00022989"/>
    </source>
</evidence>
<evidence type="ECO:0000259" key="14">
    <source>
        <dbReference type="Pfam" id="PF17039"/>
    </source>
</evidence>
<keyword evidence="9 12" id="KW-0333">Golgi apparatus</keyword>
<dbReference type="Pfam" id="PF17039">
    <property type="entry name" value="Glyco_tran_10_N"/>
    <property type="match status" value="1"/>
</dbReference>
<protein>
    <recommendedName>
        <fullName evidence="12">Fucosyltransferase</fullName>
        <ecNumber evidence="12">2.4.1.-</ecNumber>
    </recommendedName>
</protein>
<evidence type="ECO:0000256" key="7">
    <source>
        <dbReference type="ARBA" id="ARBA00022968"/>
    </source>
</evidence>
<dbReference type="KEGG" id="hazt:108671248"/>
<evidence type="ECO:0000256" key="6">
    <source>
        <dbReference type="ARBA" id="ARBA00022692"/>
    </source>
</evidence>
<dbReference type="InterPro" id="IPR031481">
    <property type="entry name" value="Glyco_tran_10_N"/>
</dbReference>
<dbReference type="SUPFAM" id="SSF53756">
    <property type="entry name" value="UDP-Glycosyltransferase/glycogen phosphorylase"/>
    <property type="match status" value="1"/>
</dbReference>
<dbReference type="GeneID" id="108671248"/>
<sequence length="454" mass="52692">MTVSGQKIMAHAGVATATPDLGKESMMGLVQWSPCRCRHLFALLSVASILIWLVFLVLRGDDGLSSNALYLREAQTENLTSEQNDPYINWINLTPGYIDRLSVLGRRIFLNEKIGSEQDRHFTIHIWKYEEYGQDLGDRFFKVGSPENFDPFEDCSVSNCRMSLKDENVMFADAVLFHLHHIAGPPADVPRAPGQLWVWFTDESPNNVLALSSDRILSHFNGVFNWSMNYRMDSSVPVPYGRTVSVPENEWLNTTEDYYKMKRKNVAIMGSNCGDPNNRYKYVAELQKYLAVDVYGECGPLKCPGHYWTNCDKLDDYKFYLAFESSNCDEYLTEKVWWNALHKSAVPVVMGPPRWNYEMLLPPNSFIHVEDFRSPADLARYLKYLLNHPAEYQKYHDWRRRYRVLNEHGYSAAPVCHLCRLCEALNYNNKMDQQADLEPFYDRDQQCYPPQWVD</sequence>
<evidence type="ECO:0000256" key="11">
    <source>
        <dbReference type="ARBA" id="ARBA00023180"/>
    </source>
</evidence>
<comment type="similarity">
    <text evidence="3 12">Belongs to the glycosyltransferase 10 family.</text>
</comment>
<dbReference type="FunFam" id="3.40.50.11660:FF:000006">
    <property type="entry name" value="Alpha-(1,3)-fucosyltransferase C"/>
    <property type="match status" value="1"/>
</dbReference>
<keyword evidence="11" id="KW-0325">Glycoprotein</keyword>
<name>A0A8B7NLX2_HYAAZ</name>
<accession>A0A8B7NLX2</accession>
<evidence type="ECO:0000256" key="4">
    <source>
        <dbReference type="ARBA" id="ARBA00022676"/>
    </source>
</evidence>
<dbReference type="PANTHER" id="PTHR48438">
    <property type="entry name" value="ALPHA-(1,3)-FUCOSYLTRANSFERASE C-RELATED"/>
    <property type="match status" value="1"/>
</dbReference>
<dbReference type="GO" id="GO:0008417">
    <property type="term" value="F:fucosyltransferase activity"/>
    <property type="evidence" value="ECO:0007669"/>
    <property type="project" value="InterPro"/>
</dbReference>
<comment type="pathway">
    <text evidence="2">Protein modification; protein glycosylation.</text>
</comment>
<proteinExistence type="inferred from homology"/>
<dbReference type="OMA" id="CEALHYN"/>
<dbReference type="Proteomes" id="UP000694843">
    <property type="component" value="Unplaced"/>
</dbReference>
<evidence type="ECO:0000256" key="3">
    <source>
        <dbReference type="ARBA" id="ARBA00008919"/>
    </source>
</evidence>
<evidence type="ECO:0000313" key="16">
    <source>
        <dbReference type="RefSeq" id="XP_018014236.2"/>
    </source>
</evidence>
<evidence type="ECO:0000256" key="2">
    <source>
        <dbReference type="ARBA" id="ARBA00004922"/>
    </source>
</evidence>
<feature type="transmembrane region" description="Helical" evidence="12">
    <location>
        <begin position="40"/>
        <end position="58"/>
    </location>
</feature>
<evidence type="ECO:0000256" key="12">
    <source>
        <dbReference type="RuleBase" id="RU003832"/>
    </source>
</evidence>
<dbReference type="AlphaFoldDB" id="A0A8B7NLX2"/>
<feature type="domain" description="Fucosyltransferase C-terminal" evidence="13">
    <location>
        <begin position="260"/>
        <end position="433"/>
    </location>
</feature>
<feature type="domain" description="Fucosyltransferase N-terminal" evidence="14">
    <location>
        <begin position="144"/>
        <end position="241"/>
    </location>
</feature>
<keyword evidence="4 12" id="KW-0328">Glycosyltransferase</keyword>
<dbReference type="RefSeq" id="XP_018014236.2">
    <property type="nucleotide sequence ID" value="XM_018158747.2"/>
</dbReference>
<evidence type="ECO:0000256" key="9">
    <source>
        <dbReference type="ARBA" id="ARBA00023034"/>
    </source>
</evidence>
<comment type="subcellular location">
    <subcellularLocation>
        <location evidence="1 12">Golgi apparatus</location>
        <location evidence="1 12">Golgi stack membrane</location>
        <topology evidence="1 12">Single-pass type II membrane protein</topology>
    </subcellularLocation>
</comment>
<evidence type="ECO:0000259" key="13">
    <source>
        <dbReference type="Pfam" id="PF00852"/>
    </source>
</evidence>
<keyword evidence="6 12" id="KW-0812">Transmembrane</keyword>
<organism evidence="15 16">
    <name type="scientific">Hyalella azteca</name>
    <name type="common">Amphipod</name>
    <dbReference type="NCBI Taxonomy" id="294128"/>
    <lineage>
        <taxon>Eukaryota</taxon>
        <taxon>Metazoa</taxon>
        <taxon>Ecdysozoa</taxon>
        <taxon>Arthropoda</taxon>
        <taxon>Crustacea</taxon>
        <taxon>Multicrustacea</taxon>
        <taxon>Malacostraca</taxon>
        <taxon>Eumalacostraca</taxon>
        <taxon>Peracarida</taxon>
        <taxon>Amphipoda</taxon>
        <taxon>Senticaudata</taxon>
        <taxon>Talitrida</taxon>
        <taxon>Talitroidea</taxon>
        <taxon>Hyalellidae</taxon>
        <taxon>Hyalella</taxon>
    </lineage>
</organism>